<dbReference type="Pfam" id="PF25873">
    <property type="entry name" value="WHD_MalT"/>
    <property type="match status" value="1"/>
</dbReference>
<name>A0ABQ2Y860_9ACTN</name>
<evidence type="ECO:0000256" key="2">
    <source>
        <dbReference type="ARBA" id="ARBA00023125"/>
    </source>
</evidence>
<protein>
    <submittedName>
        <fullName evidence="6">Transcriptional regulator</fullName>
    </submittedName>
</protein>
<dbReference type="InterPro" id="IPR041617">
    <property type="entry name" value="TPR_MalT"/>
</dbReference>
<dbReference type="InterPro" id="IPR027417">
    <property type="entry name" value="P-loop_NTPase"/>
</dbReference>
<keyword evidence="7" id="KW-1185">Reference proteome</keyword>
<dbReference type="PRINTS" id="PR00038">
    <property type="entry name" value="HTHLUXR"/>
</dbReference>
<dbReference type="SMART" id="SM00382">
    <property type="entry name" value="AAA"/>
    <property type="match status" value="1"/>
</dbReference>
<dbReference type="InterPro" id="IPR003593">
    <property type="entry name" value="AAA+_ATPase"/>
</dbReference>
<proteinExistence type="predicted"/>
<dbReference type="InterPro" id="IPR036388">
    <property type="entry name" value="WH-like_DNA-bd_sf"/>
</dbReference>
<comment type="caution">
    <text evidence="6">The sequence shown here is derived from an EMBL/GenBank/DDBJ whole genome shotgun (WGS) entry which is preliminary data.</text>
</comment>
<dbReference type="EMBL" id="BMUT01000003">
    <property type="protein sequence ID" value="GGX73906.1"/>
    <property type="molecule type" value="Genomic_DNA"/>
</dbReference>
<evidence type="ECO:0000256" key="1">
    <source>
        <dbReference type="ARBA" id="ARBA00023015"/>
    </source>
</evidence>
<dbReference type="InterPro" id="IPR016032">
    <property type="entry name" value="Sig_transdc_resp-reg_C-effctor"/>
</dbReference>
<feature type="region of interest" description="Disordered" evidence="4">
    <location>
        <begin position="1"/>
        <end position="26"/>
    </location>
</feature>
<feature type="domain" description="HTH luxR-type" evidence="5">
    <location>
        <begin position="837"/>
        <end position="902"/>
    </location>
</feature>
<dbReference type="SUPFAM" id="SSF52540">
    <property type="entry name" value="P-loop containing nucleoside triphosphate hydrolases"/>
    <property type="match status" value="1"/>
</dbReference>
<dbReference type="RefSeq" id="WP_190021195.1">
    <property type="nucleotide sequence ID" value="NZ_BMUT01000003.1"/>
</dbReference>
<dbReference type="Pfam" id="PF17874">
    <property type="entry name" value="TPR_MalT"/>
    <property type="match status" value="1"/>
</dbReference>
<dbReference type="CDD" id="cd06170">
    <property type="entry name" value="LuxR_C_like"/>
    <property type="match status" value="1"/>
</dbReference>
<dbReference type="Gene3D" id="1.25.40.10">
    <property type="entry name" value="Tetratricopeptide repeat domain"/>
    <property type="match status" value="1"/>
</dbReference>
<dbReference type="SMART" id="SM00421">
    <property type="entry name" value="HTH_LUXR"/>
    <property type="match status" value="1"/>
</dbReference>
<evidence type="ECO:0000256" key="4">
    <source>
        <dbReference type="SAM" id="MobiDB-lite"/>
    </source>
</evidence>
<dbReference type="Proteomes" id="UP000659223">
    <property type="component" value="Unassembled WGS sequence"/>
</dbReference>
<feature type="compositionally biased region" description="Gly residues" evidence="4">
    <location>
        <begin position="465"/>
        <end position="474"/>
    </location>
</feature>
<organism evidence="6 7">
    <name type="scientific">Streptomyces hiroshimensis</name>
    <dbReference type="NCBI Taxonomy" id="66424"/>
    <lineage>
        <taxon>Bacteria</taxon>
        <taxon>Bacillati</taxon>
        <taxon>Actinomycetota</taxon>
        <taxon>Actinomycetes</taxon>
        <taxon>Kitasatosporales</taxon>
        <taxon>Streptomycetaceae</taxon>
        <taxon>Streptomyces</taxon>
    </lineage>
</organism>
<dbReference type="PANTHER" id="PTHR44688:SF16">
    <property type="entry name" value="DNA-BINDING TRANSCRIPTIONAL ACTIVATOR DEVR_DOSR"/>
    <property type="match status" value="1"/>
</dbReference>
<dbReference type="SUPFAM" id="SSF46894">
    <property type="entry name" value="C-terminal effector domain of the bipartite response regulators"/>
    <property type="match status" value="1"/>
</dbReference>
<dbReference type="Gene3D" id="3.40.50.300">
    <property type="entry name" value="P-loop containing nucleotide triphosphate hydrolases"/>
    <property type="match status" value="1"/>
</dbReference>
<dbReference type="InterPro" id="IPR059106">
    <property type="entry name" value="WHD_MalT"/>
</dbReference>
<keyword evidence="2" id="KW-0238">DNA-binding</keyword>
<evidence type="ECO:0000256" key="3">
    <source>
        <dbReference type="ARBA" id="ARBA00023163"/>
    </source>
</evidence>
<feature type="compositionally biased region" description="Pro residues" evidence="4">
    <location>
        <begin position="1"/>
        <end position="10"/>
    </location>
</feature>
<dbReference type="PROSITE" id="PS50043">
    <property type="entry name" value="HTH_LUXR_2"/>
    <property type="match status" value="1"/>
</dbReference>
<gene>
    <name evidence="6" type="ORF">GCM10010324_19040</name>
</gene>
<dbReference type="PANTHER" id="PTHR44688">
    <property type="entry name" value="DNA-BINDING TRANSCRIPTIONAL ACTIVATOR DEVR_DOSR"/>
    <property type="match status" value="1"/>
</dbReference>
<evidence type="ECO:0000313" key="6">
    <source>
        <dbReference type="EMBL" id="GGX73906.1"/>
    </source>
</evidence>
<sequence length="904" mass="96242">MPPTEPPLSEPPLSDGGPGATLPWSGDPLLDAKFSVPAAPRAHVPRRRLLGRLGDGANGPLTLITGPAGAGKTTLAAAWTRDGAPPGAVAWLTLDAHDAAPGVFWSYVVEALRRALTRLPGGVTVPACPGGVGTSLLTRLAAATERLPGPVVLVLDGFEKVAGRRVPAGLEFLLDHCGPLLRLVVTSRVDPLLPLHRYRAGDRMTEIRGADLAFTPHEAAVLLRRHDLTPGDDAVRALTQRTEGWAAGLRLCALAMRRTGDPAGFTRSFTASEQAVSDYLLAEVLDARPTAVQELLLRSSVLDRLHPDLVNALTGRRDAEAVLARLTRENAFVEPVPGTAWCRIHPLFAEVLRTRLRIRHPGLVPRLHARAARWLAGAGRVTEALEHAAEAGDWQYGASEAVHRLLVGAVLAAPQAERVERAFSRMPASVPGADAALVAAACRLARHDRAGCRERLAVAERHLRGNGGKGGGGEDGGHGENGAAPDPEAALTHALLRLLCEPQTEGRPAQETARAVSDLMQRIPPECIRAHPEIEALRLHGLARALLGSGRLAEARRLCGEAAGVRATEATLPVRHMSLGLLALAESAEGDLTAAEDHALRSLVIADQHGITADHRSGAAYLAWAEAAFERDDPGVAHRRLEQALACRDVDEDPVLATEAAVLRSRLELVGGRREEALTALCRPGGSDEPWPTQRIALARSAVALARGEHRAAVAALHGTPAGGPAPLVALARAHFAAGRAARAVRLLDRAEDSPHLGLPDRVGIQLLRAHAALLAGDRATAQCLLGRALDTARPERLRRPFAEAGPWLRHLLEGAGGTAAAQARDTWLTAHGGRDLPGPVQPLSNRERDVLLCVQKMMSTDEIADELTLSVNTVKTHLRSVYRKLCVSRRRDAVERGRELHIL</sequence>
<keyword evidence="3" id="KW-0804">Transcription</keyword>
<keyword evidence="1" id="KW-0805">Transcription regulation</keyword>
<accession>A0ABQ2Y860</accession>
<evidence type="ECO:0000259" key="5">
    <source>
        <dbReference type="PROSITE" id="PS50043"/>
    </source>
</evidence>
<reference evidence="7" key="1">
    <citation type="journal article" date="2019" name="Int. J. Syst. Evol. Microbiol.">
        <title>The Global Catalogue of Microorganisms (GCM) 10K type strain sequencing project: providing services to taxonomists for standard genome sequencing and annotation.</title>
        <authorList>
            <consortium name="The Broad Institute Genomics Platform"/>
            <consortium name="The Broad Institute Genome Sequencing Center for Infectious Disease"/>
            <person name="Wu L."/>
            <person name="Ma J."/>
        </authorList>
    </citation>
    <scope>NUCLEOTIDE SEQUENCE [LARGE SCALE GENOMIC DNA]</scope>
    <source>
        <strain evidence="7">JCM 4586</strain>
    </source>
</reference>
<feature type="region of interest" description="Disordered" evidence="4">
    <location>
        <begin position="463"/>
        <end position="486"/>
    </location>
</feature>
<evidence type="ECO:0000313" key="7">
    <source>
        <dbReference type="Proteomes" id="UP000659223"/>
    </source>
</evidence>
<dbReference type="Pfam" id="PF00196">
    <property type="entry name" value="GerE"/>
    <property type="match status" value="1"/>
</dbReference>
<dbReference type="InterPro" id="IPR011990">
    <property type="entry name" value="TPR-like_helical_dom_sf"/>
</dbReference>
<dbReference type="InterPro" id="IPR000792">
    <property type="entry name" value="Tscrpt_reg_LuxR_C"/>
</dbReference>
<dbReference type="Gene3D" id="1.10.10.10">
    <property type="entry name" value="Winged helix-like DNA-binding domain superfamily/Winged helix DNA-binding domain"/>
    <property type="match status" value="1"/>
</dbReference>